<dbReference type="PANTHER" id="PTHR43790:SF4">
    <property type="entry name" value="GUANOSINE IMPORT ATP-BINDING PROTEIN NUPO"/>
    <property type="match status" value="1"/>
</dbReference>
<dbReference type="RefSeq" id="WP_343771611.1">
    <property type="nucleotide sequence ID" value="NZ_BAAACF010000014.1"/>
</dbReference>
<dbReference type="Pfam" id="PF00005">
    <property type="entry name" value="ABC_tran"/>
    <property type="match status" value="2"/>
</dbReference>
<dbReference type="CDD" id="cd03215">
    <property type="entry name" value="ABC_Carb_Monos_II"/>
    <property type="match status" value="1"/>
</dbReference>
<dbReference type="InterPro" id="IPR050107">
    <property type="entry name" value="ABC_carbohydrate_import_ATPase"/>
</dbReference>
<dbReference type="GO" id="GO:0005524">
    <property type="term" value="F:ATP binding"/>
    <property type="evidence" value="ECO:0007669"/>
    <property type="project" value="UniProtKB-KW"/>
</dbReference>
<dbReference type="InterPro" id="IPR003593">
    <property type="entry name" value="AAA+_ATPase"/>
</dbReference>
<comment type="caution">
    <text evidence="4">The sequence shown here is derived from an EMBL/GenBank/DDBJ whole genome shotgun (WGS) entry which is preliminary data.</text>
</comment>
<gene>
    <name evidence="4" type="ORF">GCM10008905_33470</name>
</gene>
<dbReference type="Proteomes" id="UP001500339">
    <property type="component" value="Unassembled WGS sequence"/>
</dbReference>
<dbReference type="SMART" id="SM00382">
    <property type="entry name" value="AAA"/>
    <property type="match status" value="2"/>
</dbReference>
<dbReference type="CDD" id="cd03216">
    <property type="entry name" value="ABC_Carb_Monos_I"/>
    <property type="match status" value="1"/>
</dbReference>
<keyword evidence="1" id="KW-0547">Nucleotide-binding</keyword>
<evidence type="ECO:0000256" key="1">
    <source>
        <dbReference type="ARBA" id="ARBA00022741"/>
    </source>
</evidence>
<name>A0ABN1J7R2_9CLOT</name>
<keyword evidence="5" id="KW-1185">Reference proteome</keyword>
<dbReference type="InterPro" id="IPR017871">
    <property type="entry name" value="ABC_transporter-like_CS"/>
</dbReference>
<dbReference type="EMBL" id="BAAACF010000014">
    <property type="protein sequence ID" value="GAA0731312.1"/>
    <property type="molecule type" value="Genomic_DNA"/>
</dbReference>
<proteinExistence type="predicted"/>
<accession>A0ABN1J7R2</accession>
<reference evidence="4 5" key="1">
    <citation type="journal article" date="2019" name="Int. J. Syst. Evol. Microbiol.">
        <title>The Global Catalogue of Microorganisms (GCM) 10K type strain sequencing project: providing services to taxonomists for standard genome sequencing and annotation.</title>
        <authorList>
            <consortium name="The Broad Institute Genomics Platform"/>
            <consortium name="The Broad Institute Genome Sequencing Center for Infectious Disease"/>
            <person name="Wu L."/>
            <person name="Ma J."/>
        </authorList>
    </citation>
    <scope>NUCLEOTIDE SEQUENCE [LARGE SCALE GENOMIC DNA]</scope>
    <source>
        <strain evidence="4 5">JCM 1405</strain>
    </source>
</reference>
<dbReference type="InterPro" id="IPR027417">
    <property type="entry name" value="P-loop_NTPase"/>
</dbReference>
<evidence type="ECO:0000259" key="3">
    <source>
        <dbReference type="PROSITE" id="PS50893"/>
    </source>
</evidence>
<keyword evidence="2 4" id="KW-0067">ATP-binding</keyword>
<organism evidence="4 5">
    <name type="scientific">Clostridium malenominatum</name>
    <dbReference type="NCBI Taxonomy" id="1539"/>
    <lineage>
        <taxon>Bacteria</taxon>
        <taxon>Bacillati</taxon>
        <taxon>Bacillota</taxon>
        <taxon>Clostridia</taxon>
        <taxon>Eubacteriales</taxon>
        <taxon>Clostridiaceae</taxon>
        <taxon>Clostridium</taxon>
    </lineage>
</organism>
<protein>
    <submittedName>
        <fullName evidence="4">Sugar ABC transporter ATP-binding protein</fullName>
    </submittedName>
</protein>
<evidence type="ECO:0000313" key="4">
    <source>
        <dbReference type="EMBL" id="GAA0731312.1"/>
    </source>
</evidence>
<sequence length="539" mass="59653">MVGEEYVLRMEGIKKEYFGNKVLKGVDLKIKEGEIHALLGENGAGKSTLMNILFGMPVVHSTGGYEGEVFISGEKVCLKSPKEAMEKGIGMVHQEFMLIPGFSITENIKLNREHTKHNLVSRVLGKSLKNLDFNEMNKDSKEALKTAGLDIEEWVKVSGLPVGYMQFIEIAREIDKKNIKLMVFDEPTAVLTESEAEKLMEAMKNIAKAGIAIIFITHRLDEVMAVCHNITILRDGELVATRKKEETNIIELAQLMVGRSIDRIAKDNEQESNKKEVIMSINNLIVDMPGEEVKGVNLEVFKGEILGIGGLAGQGKIGIANGIMGLFNSKGEVVFEDKPLKLNNPREALKSKIAFVSEDRRGVGLLLDKSIELNIVVTSMEINGSYIKNYGLFTQINNKLIREHALNMIKDLDIRCTGPQQLTRRLSGGNQQKVCIARALTLNPKVLFVSEPTRGIDIGAKKLVLELLVKLSRELGMTVIITSSELAELRSVCDRVAIVSEGKLAGVLKPEDSDVDFGLLMAGHKNALRREESLNENYN</sequence>
<evidence type="ECO:0000256" key="2">
    <source>
        <dbReference type="ARBA" id="ARBA00022840"/>
    </source>
</evidence>
<feature type="domain" description="ABC transporter" evidence="3">
    <location>
        <begin position="8"/>
        <end position="260"/>
    </location>
</feature>
<dbReference type="PANTHER" id="PTHR43790">
    <property type="entry name" value="CARBOHYDRATE TRANSPORT ATP-BINDING PROTEIN MG119-RELATED"/>
    <property type="match status" value="1"/>
</dbReference>
<dbReference type="SUPFAM" id="SSF52540">
    <property type="entry name" value="P-loop containing nucleoside triphosphate hydrolases"/>
    <property type="match status" value="2"/>
</dbReference>
<dbReference type="Gene3D" id="3.40.50.300">
    <property type="entry name" value="P-loop containing nucleotide triphosphate hydrolases"/>
    <property type="match status" value="2"/>
</dbReference>
<evidence type="ECO:0000313" key="5">
    <source>
        <dbReference type="Proteomes" id="UP001500339"/>
    </source>
</evidence>
<dbReference type="PROSITE" id="PS00211">
    <property type="entry name" value="ABC_TRANSPORTER_1"/>
    <property type="match status" value="1"/>
</dbReference>
<feature type="domain" description="ABC transporter" evidence="3">
    <location>
        <begin position="278"/>
        <end position="526"/>
    </location>
</feature>
<dbReference type="InterPro" id="IPR003439">
    <property type="entry name" value="ABC_transporter-like_ATP-bd"/>
</dbReference>
<dbReference type="PROSITE" id="PS50893">
    <property type="entry name" value="ABC_TRANSPORTER_2"/>
    <property type="match status" value="2"/>
</dbReference>